<accession>A0ABS9BDC8</accession>
<organism evidence="2 3">
    <name type="scientific">Flavihumibacter fluminis</name>
    <dbReference type="NCBI Taxonomy" id="2909236"/>
    <lineage>
        <taxon>Bacteria</taxon>
        <taxon>Pseudomonadati</taxon>
        <taxon>Bacteroidota</taxon>
        <taxon>Chitinophagia</taxon>
        <taxon>Chitinophagales</taxon>
        <taxon>Chitinophagaceae</taxon>
        <taxon>Flavihumibacter</taxon>
    </lineage>
</organism>
<feature type="domain" description="Cyclic nucleotide-binding" evidence="1">
    <location>
        <begin position="30"/>
        <end position="117"/>
    </location>
</feature>
<dbReference type="EMBL" id="JAKEVY010000001">
    <property type="protein sequence ID" value="MCF1713290.1"/>
    <property type="molecule type" value="Genomic_DNA"/>
</dbReference>
<evidence type="ECO:0000259" key="1">
    <source>
        <dbReference type="Pfam" id="PF00027"/>
    </source>
</evidence>
<evidence type="ECO:0000313" key="3">
    <source>
        <dbReference type="Proteomes" id="UP001200145"/>
    </source>
</evidence>
<sequence>MDNINAYINAISPISNLTWLKISQLLTPEKILKNQYFAKQNQVAKKIGFLESGVVRAFFSNAAGQEYNKQFFVGPSIIGAYSSLLTSKPNLIAQQALTDCMVYSCTYSDLVQLFDEHQDLERLVRKIAEYYFIEKEKKELDIVLLNATQRYLVFKVEFPSLEQLIPQYHIASYLGISAIQLSRIRKELAVKKKPI</sequence>
<dbReference type="RefSeq" id="WP_234863819.1">
    <property type="nucleotide sequence ID" value="NZ_JAKEVY010000001.1"/>
</dbReference>
<dbReference type="InterPro" id="IPR000595">
    <property type="entry name" value="cNMP-bd_dom"/>
</dbReference>
<keyword evidence="3" id="KW-1185">Reference proteome</keyword>
<protein>
    <submittedName>
        <fullName evidence="2">Crp/Fnr family transcriptional regulator</fullName>
    </submittedName>
</protein>
<dbReference type="InterPro" id="IPR018490">
    <property type="entry name" value="cNMP-bd_dom_sf"/>
</dbReference>
<dbReference type="InterPro" id="IPR014710">
    <property type="entry name" value="RmlC-like_jellyroll"/>
</dbReference>
<gene>
    <name evidence="2" type="ORF">L0U88_01450</name>
</gene>
<proteinExistence type="predicted"/>
<name>A0ABS9BDC8_9BACT</name>
<evidence type="ECO:0000313" key="2">
    <source>
        <dbReference type="EMBL" id="MCF1713290.1"/>
    </source>
</evidence>
<dbReference type="Gene3D" id="2.60.120.10">
    <property type="entry name" value="Jelly Rolls"/>
    <property type="match status" value="1"/>
</dbReference>
<dbReference type="SUPFAM" id="SSF51206">
    <property type="entry name" value="cAMP-binding domain-like"/>
    <property type="match status" value="1"/>
</dbReference>
<comment type="caution">
    <text evidence="2">The sequence shown here is derived from an EMBL/GenBank/DDBJ whole genome shotgun (WGS) entry which is preliminary data.</text>
</comment>
<reference evidence="2 3" key="1">
    <citation type="submission" date="2022-01" db="EMBL/GenBank/DDBJ databases">
        <title>Flavihumibacter sp. nov., isolated from sediment of a river.</title>
        <authorList>
            <person name="Liu H."/>
        </authorList>
    </citation>
    <scope>NUCLEOTIDE SEQUENCE [LARGE SCALE GENOMIC DNA]</scope>
    <source>
        <strain evidence="2 3">RY-1</strain>
    </source>
</reference>
<dbReference type="Proteomes" id="UP001200145">
    <property type="component" value="Unassembled WGS sequence"/>
</dbReference>
<dbReference type="Pfam" id="PF00027">
    <property type="entry name" value="cNMP_binding"/>
    <property type="match status" value="1"/>
</dbReference>